<dbReference type="EnsemblMetazoa" id="GPPI023467-RA">
    <property type="protein sequence ID" value="GPPI023467-PA"/>
    <property type="gene ID" value="GPPI023467"/>
</dbReference>
<dbReference type="EMBL" id="JXJN01010641">
    <property type="status" value="NOT_ANNOTATED_CDS"/>
    <property type="molecule type" value="Genomic_DNA"/>
</dbReference>
<evidence type="ECO:0000313" key="2">
    <source>
        <dbReference type="Proteomes" id="UP000092460"/>
    </source>
</evidence>
<accession>A0A1B0B9Y5</accession>
<dbReference type="Proteomes" id="UP000092460">
    <property type="component" value="Unassembled WGS sequence"/>
</dbReference>
<dbReference type="AlphaFoldDB" id="A0A1B0B9Y5"/>
<evidence type="ECO:0000313" key="1">
    <source>
        <dbReference type="EnsemblMetazoa" id="GPPI023467-PA"/>
    </source>
</evidence>
<name>A0A1B0B9Y5_9MUSC</name>
<dbReference type="VEuPathDB" id="VectorBase:GPPI023467"/>
<reference evidence="1" key="2">
    <citation type="submission" date="2020-05" db="UniProtKB">
        <authorList>
            <consortium name="EnsemblMetazoa"/>
        </authorList>
    </citation>
    <scope>IDENTIFICATION</scope>
    <source>
        <strain evidence="1">IAEA</strain>
    </source>
</reference>
<protein>
    <submittedName>
        <fullName evidence="1">Uncharacterized protein</fullName>
    </submittedName>
</protein>
<organism evidence="1 2">
    <name type="scientific">Glossina palpalis gambiensis</name>
    <dbReference type="NCBI Taxonomy" id="67801"/>
    <lineage>
        <taxon>Eukaryota</taxon>
        <taxon>Metazoa</taxon>
        <taxon>Ecdysozoa</taxon>
        <taxon>Arthropoda</taxon>
        <taxon>Hexapoda</taxon>
        <taxon>Insecta</taxon>
        <taxon>Pterygota</taxon>
        <taxon>Neoptera</taxon>
        <taxon>Endopterygota</taxon>
        <taxon>Diptera</taxon>
        <taxon>Brachycera</taxon>
        <taxon>Muscomorpha</taxon>
        <taxon>Hippoboscoidea</taxon>
        <taxon>Glossinidae</taxon>
        <taxon>Glossina</taxon>
    </lineage>
</organism>
<keyword evidence="2" id="KW-1185">Reference proteome</keyword>
<sequence>MEKSSRATSLRSAAVKKVAEQQNDKLILTSRHVTSDCPAEECPSLLFSKRDSLSCLHSLQIMSMLSNFTNSEYSFSNRRLRALLTVSDSFSLNILTSEGISGDAFTDFPSIQSPLESSALLFGGYKFITRTYYSTNSISSFNNTFAIVVYNIAAAKFNFALERRRIGTTGSVLLGRRGTQRAQLVQRTAFTWPLLCLQRPPLRRFFVFNERNMEKIRHHTKTR</sequence>
<proteinExistence type="predicted"/>
<reference evidence="2" key="1">
    <citation type="submission" date="2015-01" db="EMBL/GenBank/DDBJ databases">
        <authorList>
            <person name="Aksoy S."/>
            <person name="Warren W."/>
            <person name="Wilson R.K."/>
        </authorList>
    </citation>
    <scope>NUCLEOTIDE SEQUENCE [LARGE SCALE GENOMIC DNA]</scope>
    <source>
        <strain evidence="2">IAEA</strain>
    </source>
</reference>